<feature type="compositionally biased region" description="Polar residues" evidence="1">
    <location>
        <begin position="766"/>
        <end position="777"/>
    </location>
</feature>
<feature type="compositionally biased region" description="Polar residues" evidence="1">
    <location>
        <begin position="1053"/>
        <end position="1066"/>
    </location>
</feature>
<feature type="compositionally biased region" description="Polar residues" evidence="1">
    <location>
        <begin position="1092"/>
        <end position="1106"/>
    </location>
</feature>
<feature type="compositionally biased region" description="Basic and acidic residues" evidence="1">
    <location>
        <begin position="476"/>
        <end position="510"/>
    </location>
</feature>
<feature type="region of interest" description="Disordered" evidence="1">
    <location>
        <begin position="700"/>
        <end position="720"/>
    </location>
</feature>
<feature type="compositionally biased region" description="Polar residues" evidence="1">
    <location>
        <begin position="271"/>
        <end position="287"/>
    </location>
</feature>
<gene>
    <name evidence="2" type="ORF">B2J93_7698</name>
</gene>
<proteinExistence type="predicted"/>
<feature type="compositionally biased region" description="Low complexity" evidence="1">
    <location>
        <begin position="300"/>
        <end position="309"/>
    </location>
</feature>
<feature type="compositionally biased region" description="Basic and acidic residues" evidence="1">
    <location>
        <begin position="1175"/>
        <end position="1192"/>
    </location>
</feature>
<keyword evidence="3" id="KW-1185">Reference proteome</keyword>
<feature type="compositionally biased region" description="Low complexity" evidence="1">
    <location>
        <begin position="805"/>
        <end position="822"/>
    </location>
</feature>
<evidence type="ECO:0000256" key="1">
    <source>
        <dbReference type="SAM" id="MobiDB-lite"/>
    </source>
</evidence>
<comment type="caution">
    <text evidence="2">The sequence shown here is derived from an EMBL/GenBank/DDBJ whole genome shotgun (WGS) entry which is preliminary data.</text>
</comment>
<accession>A0A218ZGS6</accession>
<dbReference type="Proteomes" id="UP000242519">
    <property type="component" value="Unassembled WGS sequence"/>
</dbReference>
<feature type="compositionally biased region" description="Polar residues" evidence="1">
    <location>
        <begin position="596"/>
        <end position="616"/>
    </location>
</feature>
<feature type="region of interest" description="Disordered" evidence="1">
    <location>
        <begin position="300"/>
        <end position="343"/>
    </location>
</feature>
<feature type="region of interest" description="Disordered" evidence="1">
    <location>
        <begin position="137"/>
        <end position="178"/>
    </location>
</feature>
<feature type="compositionally biased region" description="Acidic residues" evidence="1">
    <location>
        <begin position="966"/>
        <end position="991"/>
    </location>
</feature>
<sequence length="1233" mass="134427">MASPMGPPPTTGYSLRVQLFDSAAYDLSDKPIRSFRVVASPDFTVEEFCHEASRVHQLNYGGEPLALKKVQDDQLFDITQGEVLGNLFTTMSTIRFVQASATPGARDSVAPTSALRYDPAASLKRERKRVLRVDGTMAGSSWKPNKRQRVADPDEPLPSCENGEGTHGSPKANACIPDANVIPNSQESVILGNTHEPSPNIRHVRHLIPETVREIRETPPPAPLTELPTQLCKHNPADHQKRLSANQHLDNDSNIPSHADRSSPLREASARVQSHVSNSMAKSATSFHIQRTTELGISVSTTATSPPSVDQRPFQNGHSSSKRRRPESRPIMPEKNGKISRSHDEDSIYDVVVTDDGDAAISRVKKSALKIRNSPNSGLPGMEWAKTKFSTPPTASQRGSLPRQLAVTPSSKERQERQKQQADDLREARLAAAEARQAQEDRAGEERVKREEQERIEVEDFRRGEEERIASIAKAARLEKEQQAREAEEEKRREQTRISKEKTVAEKQNKEGMGVQEKSVADVAERSLKKGETTAEEPRKSSEALKRKKMTHSPEVSCQMKSSPLILGPPRGTPARAQSSTPFIPSGRKSALKHSASFQAEKSSSPAGSKASTDESLNGVGHDAQMPLPSLANRRVSFRDEPELKITPIRPQTRILPPKFSALNTTPKVGKLLGYPKASTARSATPMSSAPAPKAILSADSAPRSSHSTPILPPARQYTPVPTRTISNLECTSIVPTKVNPLRKPSTPPDLVRNSTTVVENPARKSATSGPQTEIKTSPLVTIPARKSTTPVDEGFKEILLPVSAASSKSASPVSAPKVSKSTGPGLQVESKLEESPADSEEDIPRRPNPRRKSFGLGLVPDELRSVAMELPKPDLSEDDEDVAIHKEIDEGETQSHNSSSRDSRSPVIFGQHPKSTQPPKALRSASPDSQSSSDSGLTDEEGEEDSDSGAEDQPTPRGKNQFIDVEFEEDISDYDSDAAPEEDEDDDEVVEVPNSSPPALPTHKHASKPSPKSAGESQNNSKDSSSDEGHNTQDELDQQLTSSLYEACSKIPASSTPIYPPTSSLAPRPAMKVGVSLSSLNRNRSLLGSSQAVQRAVGTSRQRTLQPIDDQDSDESEEESNDGSSDSSDDDDAKTTVHKSRTDSSARGNVNSLLNSDSDSNGNTDSDREEDEEQKIRNELTMEIARLHRSDTGIPSPKMYRTQPNDSGKENKVRNEKKRDSFVTGYQFNFSS</sequence>
<reference evidence="2 3" key="1">
    <citation type="submission" date="2017-04" db="EMBL/GenBank/DDBJ databases">
        <title>Draft genome sequence of Marssonina coronaria NL1: causal agent of apple blotch.</title>
        <authorList>
            <person name="Cheng Q."/>
        </authorList>
    </citation>
    <scope>NUCLEOTIDE SEQUENCE [LARGE SCALE GENOMIC DNA]</scope>
    <source>
        <strain evidence="2 3">NL1</strain>
    </source>
</reference>
<feature type="region of interest" description="Disordered" evidence="1">
    <location>
        <begin position="371"/>
        <end position="636"/>
    </location>
</feature>
<evidence type="ECO:0000313" key="2">
    <source>
        <dbReference type="EMBL" id="OWP06964.1"/>
    </source>
</evidence>
<name>A0A218ZGS6_9HELO</name>
<evidence type="ECO:0000313" key="3">
    <source>
        <dbReference type="Proteomes" id="UP000242519"/>
    </source>
</evidence>
<feature type="compositionally biased region" description="Basic and acidic residues" evidence="1">
    <location>
        <begin position="411"/>
        <end position="429"/>
    </location>
</feature>
<feature type="compositionally biased region" description="Low complexity" evidence="1">
    <location>
        <begin position="1149"/>
        <end position="1165"/>
    </location>
</feature>
<feature type="compositionally biased region" description="Basic and acidic residues" evidence="1">
    <location>
        <begin position="1025"/>
        <end position="1034"/>
    </location>
</feature>
<feature type="compositionally biased region" description="Basic and acidic residues" evidence="1">
    <location>
        <begin position="1208"/>
        <end position="1222"/>
    </location>
</feature>
<feature type="compositionally biased region" description="Basic and acidic residues" evidence="1">
    <location>
        <begin position="437"/>
        <end position="469"/>
    </location>
</feature>
<feature type="region of interest" description="Disordered" evidence="1">
    <location>
        <begin position="1085"/>
        <end position="1233"/>
    </location>
</feature>
<feature type="compositionally biased region" description="Acidic residues" evidence="1">
    <location>
        <begin position="938"/>
        <end position="951"/>
    </location>
</feature>
<feature type="compositionally biased region" description="Low complexity" evidence="1">
    <location>
        <begin position="925"/>
        <end position="937"/>
    </location>
</feature>
<dbReference type="InParanoid" id="A0A218ZGS6"/>
<organism evidence="2 3">
    <name type="scientific">Diplocarpon coronariae</name>
    <dbReference type="NCBI Taxonomy" id="2795749"/>
    <lineage>
        <taxon>Eukaryota</taxon>
        <taxon>Fungi</taxon>
        <taxon>Dikarya</taxon>
        <taxon>Ascomycota</taxon>
        <taxon>Pezizomycotina</taxon>
        <taxon>Leotiomycetes</taxon>
        <taxon>Helotiales</taxon>
        <taxon>Drepanopezizaceae</taxon>
        <taxon>Diplocarpon</taxon>
    </lineage>
</organism>
<feature type="region of interest" description="Disordered" evidence="1">
    <location>
        <begin position="805"/>
        <end position="1070"/>
    </location>
</feature>
<feature type="compositionally biased region" description="Polar residues" evidence="1">
    <location>
        <begin position="388"/>
        <end position="399"/>
    </location>
</feature>
<dbReference type="EMBL" id="MZNU01000022">
    <property type="protein sequence ID" value="OWP06964.1"/>
    <property type="molecule type" value="Genomic_DNA"/>
</dbReference>
<feature type="compositionally biased region" description="Basic and acidic residues" evidence="1">
    <location>
        <begin position="519"/>
        <end position="545"/>
    </location>
</feature>
<dbReference type="AlphaFoldDB" id="A0A218ZGS6"/>
<dbReference type="STRING" id="503106.A0A218ZGS6"/>
<dbReference type="OrthoDB" id="3526078at2759"/>
<protein>
    <submittedName>
        <fullName evidence="2">Uncharacterized protein</fullName>
    </submittedName>
</protein>
<feature type="region of interest" description="Disordered" evidence="1">
    <location>
        <begin position="248"/>
        <end position="287"/>
    </location>
</feature>
<feature type="region of interest" description="Disordered" evidence="1">
    <location>
        <begin position="740"/>
        <end position="777"/>
    </location>
</feature>
<feature type="compositionally biased region" description="Acidic residues" evidence="1">
    <location>
        <begin position="1110"/>
        <end position="1133"/>
    </location>
</feature>